<accession>A0ABD1XJ99</accession>
<organism evidence="1 2">
    <name type="scientific">Riccia fluitans</name>
    <dbReference type="NCBI Taxonomy" id="41844"/>
    <lineage>
        <taxon>Eukaryota</taxon>
        <taxon>Viridiplantae</taxon>
        <taxon>Streptophyta</taxon>
        <taxon>Embryophyta</taxon>
        <taxon>Marchantiophyta</taxon>
        <taxon>Marchantiopsida</taxon>
        <taxon>Marchantiidae</taxon>
        <taxon>Marchantiales</taxon>
        <taxon>Ricciaceae</taxon>
        <taxon>Riccia</taxon>
    </lineage>
</organism>
<protein>
    <recommendedName>
        <fullName evidence="3">Secreted protein</fullName>
    </recommendedName>
</protein>
<gene>
    <name evidence="1" type="ORF">R1flu_027564</name>
</gene>
<name>A0ABD1XJ99_9MARC</name>
<dbReference type="Proteomes" id="UP001605036">
    <property type="component" value="Unassembled WGS sequence"/>
</dbReference>
<sequence length="99" mass="11057">MKLLCTFSHVVRRSCEAAFFVGIRKTPGRSFAPSFDRGETLSRQKFLRLKTFVEVLLLWAMSDLSKGGRLPPRRSPCSLLADSGSSLFPSGLAFCSRDR</sequence>
<reference evidence="1 2" key="1">
    <citation type="submission" date="2024-09" db="EMBL/GenBank/DDBJ databases">
        <title>Chromosome-scale assembly of Riccia fluitans.</title>
        <authorList>
            <person name="Paukszto L."/>
            <person name="Sawicki J."/>
            <person name="Karawczyk K."/>
            <person name="Piernik-Szablinska J."/>
            <person name="Szczecinska M."/>
            <person name="Mazdziarz M."/>
        </authorList>
    </citation>
    <scope>NUCLEOTIDE SEQUENCE [LARGE SCALE GENOMIC DNA]</scope>
    <source>
        <strain evidence="1">Rf_01</strain>
        <tissue evidence="1">Aerial parts of the thallus</tissue>
    </source>
</reference>
<keyword evidence="2" id="KW-1185">Reference proteome</keyword>
<proteinExistence type="predicted"/>
<dbReference type="EMBL" id="JBHFFA010000008">
    <property type="protein sequence ID" value="KAL2608991.1"/>
    <property type="molecule type" value="Genomic_DNA"/>
</dbReference>
<evidence type="ECO:0000313" key="1">
    <source>
        <dbReference type="EMBL" id="KAL2608991.1"/>
    </source>
</evidence>
<evidence type="ECO:0000313" key="2">
    <source>
        <dbReference type="Proteomes" id="UP001605036"/>
    </source>
</evidence>
<comment type="caution">
    <text evidence="1">The sequence shown here is derived from an EMBL/GenBank/DDBJ whole genome shotgun (WGS) entry which is preliminary data.</text>
</comment>
<dbReference type="AlphaFoldDB" id="A0ABD1XJ99"/>
<evidence type="ECO:0008006" key="3">
    <source>
        <dbReference type="Google" id="ProtNLM"/>
    </source>
</evidence>